<reference evidence="3 4" key="1">
    <citation type="journal article" date="2021" name="Hortic Res">
        <title>The domestication of Cucurbita argyrosperma as revealed by the genome of its wild relative.</title>
        <authorList>
            <person name="Barrera-Redondo J."/>
            <person name="Sanchez-de la Vega G."/>
            <person name="Aguirre-Liguori J.A."/>
            <person name="Castellanos-Morales G."/>
            <person name="Gutierrez-Guerrero Y.T."/>
            <person name="Aguirre-Dugua X."/>
            <person name="Aguirre-Planter E."/>
            <person name="Tenaillon M.I."/>
            <person name="Lira-Saade R."/>
            <person name="Eguiarte L.E."/>
        </authorList>
    </citation>
    <scope>NUCLEOTIDE SEQUENCE [LARGE SCALE GENOMIC DNA]</scope>
    <source>
        <strain evidence="3">JBR-2021</strain>
    </source>
</reference>
<evidence type="ECO:0000313" key="4">
    <source>
        <dbReference type="Proteomes" id="UP000685013"/>
    </source>
</evidence>
<evidence type="ECO:0000313" key="3">
    <source>
        <dbReference type="EMBL" id="KAG6606662.1"/>
    </source>
</evidence>
<keyword evidence="2" id="KW-0472">Membrane</keyword>
<protein>
    <submittedName>
        <fullName evidence="3">Uncharacterized protein</fullName>
    </submittedName>
</protein>
<proteinExistence type="predicted"/>
<feature type="non-terminal residue" evidence="3">
    <location>
        <position position="1"/>
    </location>
</feature>
<evidence type="ECO:0000256" key="1">
    <source>
        <dbReference type="SAM" id="MobiDB-lite"/>
    </source>
</evidence>
<dbReference type="Proteomes" id="UP000685013">
    <property type="component" value="Chromosome 1"/>
</dbReference>
<feature type="transmembrane region" description="Helical" evidence="2">
    <location>
        <begin position="240"/>
        <end position="258"/>
    </location>
</feature>
<accession>A0AAV6P432</accession>
<keyword evidence="2" id="KW-1133">Transmembrane helix</keyword>
<feature type="region of interest" description="Disordered" evidence="1">
    <location>
        <begin position="139"/>
        <end position="158"/>
    </location>
</feature>
<name>A0AAV6P432_9ROSI</name>
<sequence>MDSFIFSFPFTCPSSTGFPGRKLRPNHAAYYVASSIFHTRVHALSFGANPTLLLFHLILHQLFEPSTCPETMYGYTQNPPVHNNQMPDALKELTLGAQNRKSQKRGNIQGIEYWRYYIPEQVQVWIAEITNCREWVPGEPTKQNPNHQNPTWPSLQPPPSKACGDICWGGPRSGSRPPGTDRAQDKEAIVLVFVSFREKCGICRLAFPAELPAPLLPSIPLIHSLIFLSRSPSPYRTPGLLFGLLIVAFLACFGPLEIL</sequence>
<feature type="compositionally biased region" description="Polar residues" evidence="1">
    <location>
        <begin position="141"/>
        <end position="154"/>
    </location>
</feature>
<organism evidence="3 4">
    <name type="scientific">Cucurbita argyrosperma subsp. sororia</name>
    <dbReference type="NCBI Taxonomy" id="37648"/>
    <lineage>
        <taxon>Eukaryota</taxon>
        <taxon>Viridiplantae</taxon>
        <taxon>Streptophyta</taxon>
        <taxon>Embryophyta</taxon>
        <taxon>Tracheophyta</taxon>
        <taxon>Spermatophyta</taxon>
        <taxon>Magnoliopsida</taxon>
        <taxon>eudicotyledons</taxon>
        <taxon>Gunneridae</taxon>
        <taxon>Pentapetalae</taxon>
        <taxon>rosids</taxon>
        <taxon>fabids</taxon>
        <taxon>Cucurbitales</taxon>
        <taxon>Cucurbitaceae</taxon>
        <taxon>Cucurbiteae</taxon>
        <taxon>Cucurbita</taxon>
    </lineage>
</organism>
<gene>
    <name evidence="3" type="ORF">SDJN03_00004</name>
</gene>
<keyword evidence="2" id="KW-0812">Transmembrane</keyword>
<comment type="caution">
    <text evidence="3">The sequence shown here is derived from an EMBL/GenBank/DDBJ whole genome shotgun (WGS) entry which is preliminary data.</text>
</comment>
<dbReference type="EMBL" id="JAGKQH010000001">
    <property type="protein sequence ID" value="KAG6606662.1"/>
    <property type="molecule type" value="Genomic_DNA"/>
</dbReference>
<dbReference type="AlphaFoldDB" id="A0AAV6P432"/>
<evidence type="ECO:0000256" key="2">
    <source>
        <dbReference type="SAM" id="Phobius"/>
    </source>
</evidence>
<keyword evidence="4" id="KW-1185">Reference proteome</keyword>